<dbReference type="EMBL" id="CAUEEQ010050938">
    <property type="protein sequence ID" value="CAJ0960788.1"/>
    <property type="molecule type" value="Genomic_DNA"/>
</dbReference>
<evidence type="ECO:0000256" key="1">
    <source>
        <dbReference type="ARBA" id="ARBA00004107"/>
    </source>
</evidence>
<keyword evidence="5" id="KW-0187">Copper transport</keyword>
<keyword evidence="5" id="KW-0406">Ion transport</keyword>
<name>A0ABN9M771_9NEOB</name>
<protein>
    <recommendedName>
        <fullName evidence="5">Copper transport protein</fullName>
    </recommendedName>
</protein>
<dbReference type="PANTHER" id="PTHR12483:SF8">
    <property type="entry name" value="PROTEIN SLC31A2"/>
    <property type="match status" value="1"/>
</dbReference>
<keyword evidence="4 5" id="KW-0472">Membrane</keyword>
<keyword evidence="5" id="KW-0813">Transport</keyword>
<evidence type="ECO:0000313" key="7">
    <source>
        <dbReference type="Proteomes" id="UP001176940"/>
    </source>
</evidence>
<reference evidence="6" key="1">
    <citation type="submission" date="2023-07" db="EMBL/GenBank/DDBJ databases">
        <authorList>
            <person name="Stuckert A."/>
        </authorList>
    </citation>
    <scope>NUCLEOTIDE SEQUENCE</scope>
</reference>
<dbReference type="PANTHER" id="PTHR12483">
    <property type="entry name" value="SOLUTE CARRIER FAMILY 31 COPPER TRANSPORTERS"/>
    <property type="match status" value="1"/>
</dbReference>
<proteinExistence type="inferred from homology"/>
<evidence type="ECO:0000256" key="2">
    <source>
        <dbReference type="ARBA" id="ARBA00022692"/>
    </source>
</evidence>
<gene>
    <name evidence="6" type="ORF">RIMI_LOCUS17447136</name>
</gene>
<evidence type="ECO:0000256" key="3">
    <source>
        <dbReference type="ARBA" id="ARBA00022989"/>
    </source>
</evidence>
<sequence>MEKVDSKSCCPVCPEYADTPYMHFIFSDHVTLLFDFWTVQTLAGLVLSFVVVLLLTVLYELSKVWKSNLLARVIQTLPVTPDSALYPPLISDAESNLPVSSDALLTPDPLCPEETPVPSMQFSSSTYRWWLLHSFLALLHTAQVFLGYALMLCVMTYNAAIFIAVVLGSALGYYVAFPFLAKYPKPHSL</sequence>
<keyword evidence="2 5" id="KW-0812">Transmembrane</keyword>
<evidence type="ECO:0000256" key="4">
    <source>
        <dbReference type="ARBA" id="ARBA00023136"/>
    </source>
</evidence>
<feature type="transmembrane region" description="Helical" evidence="5">
    <location>
        <begin position="129"/>
        <end position="151"/>
    </location>
</feature>
<accession>A0ABN9M771</accession>
<comment type="caution">
    <text evidence="6">The sequence shown here is derived from an EMBL/GenBank/DDBJ whole genome shotgun (WGS) entry which is preliminary data.</text>
</comment>
<comment type="subcellular location">
    <subcellularLocation>
        <location evidence="1">Late endosome membrane</location>
        <topology evidence="1">Multi-pass membrane protein</topology>
    </subcellularLocation>
    <subcellularLocation>
        <location evidence="5">Membrane</location>
        <topology evidence="5">Multi-pass membrane protein</topology>
    </subcellularLocation>
</comment>
<keyword evidence="5" id="KW-0186">Copper</keyword>
<comment type="similarity">
    <text evidence="5">Belongs to the copper transporter (Ctr) (TC 1.A.56) family. SLC31A subfamily.</text>
</comment>
<dbReference type="InterPro" id="IPR007274">
    <property type="entry name" value="Cop_transporter"/>
</dbReference>
<feature type="transmembrane region" description="Helical" evidence="5">
    <location>
        <begin position="36"/>
        <end position="59"/>
    </location>
</feature>
<organism evidence="6 7">
    <name type="scientific">Ranitomeya imitator</name>
    <name type="common">mimic poison frog</name>
    <dbReference type="NCBI Taxonomy" id="111125"/>
    <lineage>
        <taxon>Eukaryota</taxon>
        <taxon>Metazoa</taxon>
        <taxon>Chordata</taxon>
        <taxon>Craniata</taxon>
        <taxon>Vertebrata</taxon>
        <taxon>Euteleostomi</taxon>
        <taxon>Amphibia</taxon>
        <taxon>Batrachia</taxon>
        <taxon>Anura</taxon>
        <taxon>Neobatrachia</taxon>
        <taxon>Hyloidea</taxon>
        <taxon>Dendrobatidae</taxon>
        <taxon>Dendrobatinae</taxon>
        <taxon>Ranitomeya</taxon>
    </lineage>
</organism>
<keyword evidence="7" id="KW-1185">Reference proteome</keyword>
<keyword evidence="3 5" id="KW-1133">Transmembrane helix</keyword>
<evidence type="ECO:0000313" key="6">
    <source>
        <dbReference type="EMBL" id="CAJ0960788.1"/>
    </source>
</evidence>
<evidence type="ECO:0000256" key="5">
    <source>
        <dbReference type="RuleBase" id="RU367022"/>
    </source>
</evidence>
<dbReference type="Pfam" id="PF04145">
    <property type="entry name" value="Ctr"/>
    <property type="match status" value="1"/>
</dbReference>
<feature type="transmembrane region" description="Helical" evidence="5">
    <location>
        <begin position="157"/>
        <end position="181"/>
    </location>
</feature>
<dbReference type="Proteomes" id="UP001176940">
    <property type="component" value="Unassembled WGS sequence"/>
</dbReference>